<dbReference type="InterPro" id="IPR004360">
    <property type="entry name" value="Glyas_Fos-R_dOase_dom"/>
</dbReference>
<feature type="domain" description="VOC" evidence="1">
    <location>
        <begin position="4"/>
        <end position="125"/>
    </location>
</feature>
<dbReference type="InterPro" id="IPR037523">
    <property type="entry name" value="VOC_core"/>
</dbReference>
<dbReference type="PANTHER" id="PTHR36503">
    <property type="entry name" value="BLR2520 PROTEIN"/>
    <property type="match status" value="1"/>
</dbReference>
<keyword evidence="3" id="KW-1185">Reference proteome</keyword>
<name>A0A0M9BNH0_9BACL</name>
<dbReference type="Proteomes" id="UP000037688">
    <property type="component" value="Unassembled WGS sequence"/>
</dbReference>
<sequence>MTVKLKRVAIYVEEMKRSLDFYRVLGLVIPDGADEAHHVDVEQEGIVFAFDMVESVKSVFEGWEDPVGYRTELAFQFSSNEALDDVYRQLTMLGYNGFLEPRDTPWGERYTIIKDPDNNLISLVA</sequence>
<dbReference type="PATRIC" id="fig|1705561.3.peg.3606"/>
<dbReference type="AlphaFoldDB" id="A0A0M9BNH0"/>
<dbReference type="PROSITE" id="PS51819">
    <property type="entry name" value="VOC"/>
    <property type="match status" value="1"/>
</dbReference>
<protein>
    <submittedName>
        <fullName evidence="2">Glyoxalase</fullName>
    </submittedName>
</protein>
<comment type="caution">
    <text evidence="2">The sequence shown here is derived from an EMBL/GenBank/DDBJ whole genome shotgun (WGS) entry which is preliminary data.</text>
</comment>
<dbReference type="InterPro" id="IPR029068">
    <property type="entry name" value="Glyas_Bleomycin-R_OHBP_Dase"/>
</dbReference>
<reference evidence="2 3" key="1">
    <citation type="submission" date="2015-08" db="EMBL/GenBank/DDBJ databases">
        <title>Draft genome sequence of cellulolytic and xylanolytic Paenibacillus sp. A59, isolated from a decaying forest soil from Patagonia, Argentina.</title>
        <authorList>
            <person name="Ghio S."/>
            <person name="Caceres A.M."/>
            <person name="Talia P."/>
            <person name="Grasso D."/>
            <person name="Campos E."/>
        </authorList>
    </citation>
    <scope>NUCLEOTIDE SEQUENCE [LARGE SCALE GENOMIC DNA]</scope>
    <source>
        <strain evidence="2 3">A59</strain>
    </source>
</reference>
<dbReference type="EMBL" id="LITU01000065">
    <property type="protein sequence ID" value="KOY15056.1"/>
    <property type="molecule type" value="Genomic_DNA"/>
</dbReference>
<proteinExistence type="predicted"/>
<evidence type="ECO:0000259" key="1">
    <source>
        <dbReference type="PROSITE" id="PS51819"/>
    </source>
</evidence>
<evidence type="ECO:0000313" key="2">
    <source>
        <dbReference type="EMBL" id="KOY15056.1"/>
    </source>
</evidence>
<gene>
    <name evidence="2" type="ORF">AMS66_17530</name>
</gene>
<evidence type="ECO:0000313" key="3">
    <source>
        <dbReference type="Proteomes" id="UP000037688"/>
    </source>
</evidence>
<accession>A0A0M9BNH0</accession>
<dbReference type="PANTHER" id="PTHR36503:SF3">
    <property type="entry name" value="BLR0126 PROTEIN"/>
    <property type="match status" value="1"/>
</dbReference>
<organism evidence="2 3">
    <name type="scientific">Paenibacillus xylanivorans</name>
    <dbReference type="NCBI Taxonomy" id="1705561"/>
    <lineage>
        <taxon>Bacteria</taxon>
        <taxon>Bacillati</taxon>
        <taxon>Bacillota</taxon>
        <taxon>Bacilli</taxon>
        <taxon>Bacillales</taxon>
        <taxon>Paenibacillaceae</taxon>
        <taxon>Paenibacillus</taxon>
    </lineage>
</organism>
<dbReference type="OrthoDB" id="9796521at2"/>
<dbReference type="Pfam" id="PF00903">
    <property type="entry name" value="Glyoxalase"/>
    <property type="match status" value="1"/>
</dbReference>
<dbReference type="SUPFAM" id="SSF54593">
    <property type="entry name" value="Glyoxalase/Bleomycin resistance protein/Dihydroxybiphenyl dioxygenase"/>
    <property type="match status" value="1"/>
</dbReference>
<dbReference type="Gene3D" id="3.10.180.10">
    <property type="entry name" value="2,3-Dihydroxybiphenyl 1,2-Dioxygenase, domain 1"/>
    <property type="match status" value="1"/>
</dbReference>
<dbReference type="RefSeq" id="WP_053782035.1">
    <property type="nucleotide sequence ID" value="NZ_LITU01000065.1"/>
</dbReference>